<evidence type="ECO:0000313" key="3">
    <source>
        <dbReference type="EMBL" id="TRD12702.1"/>
    </source>
</evidence>
<evidence type="ECO:0000256" key="1">
    <source>
        <dbReference type="ARBA" id="ARBA00009387"/>
    </source>
</evidence>
<gene>
    <name evidence="3" type="ORF">FGU71_03950</name>
</gene>
<proteinExistence type="inferred from homology"/>
<protein>
    <submittedName>
        <fullName evidence="3">Lytic transglycosylase domain-containing protein</fullName>
    </submittedName>
</protein>
<comment type="caution">
    <text evidence="3">The sequence shown here is derived from an EMBL/GenBank/DDBJ whole genome shotgun (WGS) entry which is preliminary data.</text>
</comment>
<accession>A0A547PEX3</accession>
<sequence>MEQAIANAARQTDVDFGYLVAQAQVESAMDPAAKASTSSATGLYQFIESTWLGTVKRHGTRFGLGDIASRITATSSGAAYVSDPADRSAILALRNDPQIASFMAAGLAEDNRAHLKPVLGREPDSSELYLAHFMGAGGASKFLSAMAQNPDQKAANLFPRPAAANRPIFFERSGSPRSLQSVMNVLSGKLERAMKQANLSEATVAGPAAARPPYIIADETVFGPADPPAISGRNRARFSMGQAPNLRSDDLRAQARTSRPSMSAILNASFASGTGMTSPEASQRIQRAYTQLKAFGL</sequence>
<dbReference type="InterPro" id="IPR008258">
    <property type="entry name" value="Transglycosylase_SLT_dom_1"/>
</dbReference>
<keyword evidence="4" id="KW-1185">Reference proteome</keyword>
<dbReference type="Gene3D" id="1.10.530.10">
    <property type="match status" value="1"/>
</dbReference>
<reference evidence="3 4" key="1">
    <citation type="submission" date="2019-06" db="EMBL/GenBank/DDBJ databases">
        <title>Erythrobacter insulae sp. nov., isolated from a tidal flat.</title>
        <authorList>
            <person name="Yoon J.-H."/>
        </authorList>
    </citation>
    <scope>NUCLEOTIDE SEQUENCE [LARGE SCALE GENOMIC DNA]</scope>
    <source>
        <strain evidence="3 4">JBTF-M21</strain>
    </source>
</reference>
<dbReference type="SUPFAM" id="SSF53955">
    <property type="entry name" value="Lysozyme-like"/>
    <property type="match status" value="1"/>
</dbReference>
<evidence type="ECO:0000313" key="4">
    <source>
        <dbReference type="Proteomes" id="UP000316343"/>
    </source>
</evidence>
<dbReference type="OrthoDB" id="8477976at2"/>
<organism evidence="3 4">
    <name type="scientific">Erythrobacter insulae</name>
    <dbReference type="NCBI Taxonomy" id="2584124"/>
    <lineage>
        <taxon>Bacteria</taxon>
        <taxon>Pseudomonadati</taxon>
        <taxon>Pseudomonadota</taxon>
        <taxon>Alphaproteobacteria</taxon>
        <taxon>Sphingomonadales</taxon>
        <taxon>Erythrobacteraceae</taxon>
        <taxon>Erythrobacter/Porphyrobacter group</taxon>
        <taxon>Erythrobacter</taxon>
    </lineage>
</organism>
<name>A0A547PEX3_9SPHN</name>
<dbReference type="Pfam" id="PF01464">
    <property type="entry name" value="SLT"/>
    <property type="match status" value="1"/>
</dbReference>
<dbReference type="InterPro" id="IPR023346">
    <property type="entry name" value="Lysozyme-like_dom_sf"/>
</dbReference>
<dbReference type="Proteomes" id="UP000316343">
    <property type="component" value="Unassembled WGS sequence"/>
</dbReference>
<evidence type="ECO:0000259" key="2">
    <source>
        <dbReference type="Pfam" id="PF01464"/>
    </source>
</evidence>
<dbReference type="AlphaFoldDB" id="A0A547PEX3"/>
<feature type="domain" description="Transglycosylase SLT" evidence="2">
    <location>
        <begin position="5"/>
        <end position="62"/>
    </location>
</feature>
<comment type="similarity">
    <text evidence="1">Belongs to the virb1 family.</text>
</comment>
<dbReference type="EMBL" id="VHJK01000001">
    <property type="protein sequence ID" value="TRD12702.1"/>
    <property type="molecule type" value="Genomic_DNA"/>
</dbReference>